<evidence type="ECO:0000313" key="1">
    <source>
        <dbReference type="EMBL" id="AEF86559.1"/>
    </source>
</evidence>
<dbReference type="OrthoDB" id="364282at2"/>
<dbReference type="Proteomes" id="UP000009223">
    <property type="component" value="Chromosome"/>
</dbReference>
<keyword evidence="2" id="KW-1185">Reference proteome</keyword>
<reference evidence="1 2" key="2">
    <citation type="journal article" date="2011" name="ISME J.">
        <title>RNA-seq reveals cooperative metabolic interactions between two termite-gut spirochete species in co-culture.</title>
        <authorList>
            <person name="Rosenthal A.Z."/>
            <person name="Matson E.G."/>
            <person name="Eldar A."/>
            <person name="Leadbetter J.R."/>
        </authorList>
    </citation>
    <scope>NUCLEOTIDE SEQUENCE [LARGE SCALE GENOMIC DNA]</scope>
    <source>
        <strain evidence="2">ATCC BAA-887 / DSM 12427 / ZAS-2</strain>
    </source>
</reference>
<reference evidence="2" key="1">
    <citation type="submission" date="2009-12" db="EMBL/GenBank/DDBJ databases">
        <title>Complete sequence of Treponema primitia strain ZAS-2.</title>
        <authorList>
            <person name="Tetu S.G."/>
            <person name="Matson E."/>
            <person name="Ren Q."/>
            <person name="Seshadri R."/>
            <person name="Elbourne L."/>
            <person name="Hassan K.A."/>
            <person name="Durkin A."/>
            <person name="Radune D."/>
            <person name="Mohamoud Y."/>
            <person name="Shay R."/>
            <person name="Jin S."/>
            <person name="Zhang X."/>
            <person name="Lucey K."/>
            <person name="Ballor N.R."/>
            <person name="Ottesen E."/>
            <person name="Rosenthal R."/>
            <person name="Allen A."/>
            <person name="Leadbetter J.R."/>
            <person name="Paulsen I.T."/>
        </authorList>
    </citation>
    <scope>NUCLEOTIDE SEQUENCE [LARGE SCALE GENOMIC DNA]</scope>
    <source>
        <strain evidence="2">ATCC BAA-887 / DSM 12427 / ZAS-2</strain>
    </source>
</reference>
<dbReference type="AlphaFoldDB" id="F5YJP6"/>
<dbReference type="eggNOG" id="ENOG5031DEI">
    <property type="taxonomic scope" value="Bacteria"/>
</dbReference>
<dbReference type="EMBL" id="CP001843">
    <property type="protein sequence ID" value="AEF86559.1"/>
    <property type="molecule type" value="Genomic_DNA"/>
</dbReference>
<dbReference type="STRING" id="545694.TREPR_2095"/>
<proteinExistence type="predicted"/>
<dbReference type="HOGENOM" id="CLU_2144767_0_0_12"/>
<name>F5YJP6_TREPZ</name>
<dbReference type="KEGG" id="tpi:TREPR_2095"/>
<accession>F5YJP6</accession>
<organism evidence="1 2">
    <name type="scientific">Treponema primitia (strain ATCC BAA-887 / DSM 12427 / ZAS-2)</name>
    <dbReference type="NCBI Taxonomy" id="545694"/>
    <lineage>
        <taxon>Bacteria</taxon>
        <taxon>Pseudomonadati</taxon>
        <taxon>Spirochaetota</taxon>
        <taxon>Spirochaetia</taxon>
        <taxon>Spirochaetales</taxon>
        <taxon>Treponemataceae</taxon>
        <taxon>Treponema</taxon>
    </lineage>
</organism>
<sequence length="117" mass="14236">MRTKDPEAQYQYLVRKQRMALEEYAAHEIEWADDLLTWYRARKLDMPDDEYRVVVFFKNHEYLRKPGSLTLLHSMYGRMMDELPESTPEIAFDLLAYRFRMYAEILRQGGYDLWLSQ</sequence>
<gene>
    <name evidence="1" type="ordered locus">TREPR_2095</name>
</gene>
<protein>
    <submittedName>
        <fullName evidence="1">Uncharacterized protein</fullName>
    </submittedName>
</protein>
<evidence type="ECO:0000313" key="2">
    <source>
        <dbReference type="Proteomes" id="UP000009223"/>
    </source>
</evidence>